<dbReference type="RefSeq" id="WP_237855933.1">
    <property type="nucleotide sequence ID" value="NZ_JAKLWS010000034.1"/>
</dbReference>
<dbReference type="EMBL" id="JAKLWS010000034">
    <property type="protein sequence ID" value="MCG2590512.1"/>
    <property type="molecule type" value="Genomic_DNA"/>
</dbReference>
<dbReference type="SUPFAM" id="SSF53756">
    <property type="entry name" value="UDP-Glycosyltransferase/glycogen phosphorylase"/>
    <property type="match status" value="1"/>
</dbReference>
<evidence type="ECO:0000313" key="1">
    <source>
        <dbReference type="EMBL" id="MCG2590512.1"/>
    </source>
</evidence>
<keyword evidence="2" id="KW-1185">Reference proteome</keyword>
<comment type="caution">
    <text evidence="1">The sequence shown here is derived from an EMBL/GenBank/DDBJ whole genome shotgun (WGS) entry which is preliminary data.</text>
</comment>
<reference evidence="1" key="1">
    <citation type="submission" date="2022-01" db="EMBL/GenBank/DDBJ databases">
        <authorList>
            <person name="Wang Y."/>
        </authorList>
    </citation>
    <scope>NUCLEOTIDE SEQUENCE</scope>
    <source>
        <strain evidence="1">WB101</strain>
    </source>
</reference>
<dbReference type="Pfam" id="PF04464">
    <property type="entry name" value="Glyphos_transf"/>
    <property type="match status" value="1"/>
</dbReference>
<gene>
    <name evidence="1" type="ORF">L6773_18190</name>
</gene>
<proteinExistence type="predicted"/>
<sequence length="389" mass="45338">MKILIYATTFGADLLSFTKYLTDNTQSEVKVILNDAEKFTKEGIFDFWNIDIDLKSSTKMSPLRGIKGFEPDITIMDNNIPLRKISPKALVLWHGYGWKGPNDEVEWKWIHRNIGLTWGSMKEPNPNIKWQCFGPIDFEHRSNISGFHPENCLTLGSASHDYLQKDVPKEDLQPYYPFDVVNRKTVLIAPTWHYGEVFSHWGDDDTLFNKLLSDLQERNVNVILRLHDSFRFEHHYLEFLQQLETSYSNVMLKYKDHNPDNFLDLQVADVLVTNFSSIANLFYATKRPTVHIYPVKSKDESFMWLNKTLFGIRKKKVDSVKFIWKYSPEDNGGLLAHDFDTMMDQIIEGLEHPHCCEQAAEEYLDKHMLSADGKSCERTWNAVKELVEN</sequence>
<evidence type="ECO:0000313" key="2">
    <source>
        <dbReference type="Proteomes" id="UP001165366"/>
    </source>
</evidence>
<name>A0ABS9KI95_9BACT</name>
<accession>A0ABS9KI95</accession>
<dbReference type="InterPro" id="IPR007554">
    <property type="entry name" value="Glycerophosphate_synth"/>
</dbReference>
<dbReference type="InterPro" id="IPR043148">
    <property type="entry name" value="TagF_C"/>
</dbReference>
<organism evidence="1 2">
    <name type="scientific">Rhodohalobacter sulfatireducens</name>
    <dbReference type="NCBI Taxonomy" id="2911366"/>
    <lineage>
        <taxon>Bacteria</taxon>
        <taxon>Pseudomonadati</taxon>
        <taxon>Balneolota</taxon>
        <taxon>Balneolia</taxon>
        <taxon>Balneolales</taxon>
        <taxon>Balneolaceae</taxon>
        <taxon>Rhodohalobacter</taxon>
    </lineage>
</organism>
<protein>
    <submittedName>
        <fullName evidence="1">CDP-glycerol glycerophosphotransferase family protein</fullName>
    </submittedName>
</protein>
<reference evidence="1" key="2">
    <citation type="submission" date="2024-05" db="EMBL/GenBank/DDBJ databases">
        <title>Rhodohalobacter halophilus gen. nov., sp. nov., a moderately halophilic member of the family Balneolaceae.</title>
        <authorList>
            <person name="Xia J."/>
        </authorList>
    </citation>
    <scope>NUCLEOTIDE SEQUENCE</scope>
    <source>
        <strain evidence="1">WB101</strain>
    </source>
</reference>
<dbReference type="Proteomes" id="UP001165366">
    <property type="component" value="Unassembled WGS sequence"/>
</dbReference>
<dbReference type="Gene3D" id="3.40.50.12580">
    <property type="match status" value="1"/>
</dbReference>